<protein>
    <submittedName>
        <fullName evidence="2">Putative peptidase</fullName>
        <ecNumber evidence="2">3.4.-.-</ecNumber>
    </submittedName>
</protein>
<dbReference type="RefSeq" id="WP_119361047.1">
    <property type="nucleotide sequence ID" value="NZ_QWKZ01000114.1"/>
</dbReference>
<keyword evidence="3" id="KW-1185">Reference proteome</keyword>
<dbReference type="AlphaFoldDB" id="A0A399EDB1"/>
<dbReference type="EC" id="3.4.-.-" evidence="2"/>
<name>A0A399EDB1_9DEIN</name>
<dbReference type="Proteomes" id="UP000265800">
    <property type="component" value="Unassembled WGS sequence"/>
</dbReference>
<dbReference type="PANTHER" id="PTHR46112">
    <property type="entry name" value="AMINOPEPTIDASE"/>
    <property type="match status" value="1"/>
</dbReference>
<dbReference type="PANTHER" id="PTHR46112:SF3">
    <property type="entry name" value="AMINOPEPTIDASE YPDF"/>
    <property type="match status" value="1"/>
</dbReference>
<comment type="caution">
    <text evidence="2">The sequence shown here is derived from an EMBL/GenBank/DDBJ whole genome shotgun (WGS) entry which is preliminary data.</text>
</comment>
<dbReference type="InterPro" id="IPR000994">
    <property type="entry name" value="Pept_M24"/>
</dbReference>
<evidence type="ECO:0000313" key="2">
    <source>
        <dbReference type="EMBL" id="RIH82325.1"/>
    </source>
</evidence>
<dbReference type="OrthoDB" id="9806388at2"/>
<dbReference type="GO" id="GO:0016787">
    <property type="term" value="F:hydrolase activity"/>
    <property type="evidence" value="ECO:0007669"/>
    <property type="project" value="UniProtKB-KW"/>
</dbReference>
<gene>
    <name evidence="2" type="ORF">Mlute_02530</name>
</gene>
<dbReference type="InterPro" id="IPR036005">
    <property type="entry name" value="Creatinase/aminopeptidase-like"/>
</dbReference>
<feature type="domain" description="Peptidase M24" evidence="1">
    <location>
        <begin position="149"/>
        <end position="361"/>
    </location>
</feature>
<organism evidence="2 3">
    <name type="scientific">Meiothermus luteus</name>
    <dbReference type="NCBI Taxonomy" id="2026184"/>
    <lineage>
        <taxon>Bacteria</taxon>
        <taxon>Thermotogati</taxon>
        <taxon>Deinococcota</taxon>
        <taxon>Deinococci</taxon>
        <taxon>Thermales</taxon>
        <taxon>Thermaceae</taxon>
        <taxon>Meiothermus</taxon>
    </lineage>
</organism>
<dbReference type="InterPro" id="IPR050659">
    <property type="entry name" value="Peptidase_M24B"/>
</dbReference>
<dbReference type="Pfam" id="PF00557">
    <property type="entry name" value="Peptidase_M24"/>
    <property type="match status" value="1"/>
</dbReference>
<dbReference type="SUPFAM" id="SSF55920">
    <property type="entry name" value="Creatinase/aminopeptidase"/>
    <property type="match status" value="1"/>
</dbReference>
<evidence type="ECO:0000259" key="1">
    <source>
        <dbReference type="Pfam" id="PF00557"/>
    </source>
</evidence>
<keyword evidence="2" id="KW-0378">Hydrolase</keyword>
<dbReference type="EMBL" id="QWKZ01000114">
    <property type="protein sequence ID" value="RIH82325.1"/>
    <property type="molecule type" value="Genomic_DNA"/>
</dbReference>
<dbReference type="Gene3D" id="3.90.230.10">
    <property type="entry name" value="Creatinase/methionine aminopeptidase superfamily"/>
    <property type="match status" value="1"/>
</dbReference>
<reference evidence="2 3" key="1">
    <citation type="submission" date="2018-08" db="EMBL/GenBank/DDBJ databases">
        <title>Meiothermus luteus KCTC 52599 genome sequencing project.</title>
        <authorList>
            <person name="Da Costa M.S."/>
            <person name="Albuquerque L."/>
            <person name="Raposo P."/>
            <person name="Froufe H.J.C."/>
            <person name="Barroso C.S."/>
            <person name="Egas C."/>
        </authorList>
    </citation>
    <scope>NUCLEOTIDE SEQUENCE [LARGE SCALE GENOMIC DNA]</scope>
    <source>
        <strain evidence="2 3">KCTC 52599</strain>
    </source>
</reference>
<sequence length="379" mass="41638">MDIALAQRVLQEARVPGWLMYSFQGSNPLALEVLGLMERALSRRFAYLIPAQGEPILIVHAIEETYFSDLPGRRVVFSSWTQFTEALRAHVAPLGRVAMEYQPGGGIPYLSRVDAGTVELLRGMGLEVVSSAELLLRFQTWGEADLAAHRQAALGIAEALAHALGFVRARLKEPPSEREVQAEILKVFAHRGLVCDHPPMVAFGPHAANPHHTPGEARLERGQVVLIDLWAKLPGGPYADVTWMAGWEAPAEAHQAFQVVREAREAALVYCRQAYAEGRYPRGFELDRVARGVVERAGLGDYLRHRTGHHLGFAAPHGNATHLDDLETHDARPLIPGLAFTIEPGVYPGPFGVRTEVNVYLHPQGPEVTTVAQEALEPL</sequence>
<proteinExistence type="predicted"/>
<accession>A0A399EDB1</accession>
<evidence type="ECO:0000313" key="3">
    <source>
        <dbReference type="Proteomes" id="UP000265800"/>
    </source>
</evidence>